<comment type="caution">
    <text evidence="1">The sequence shown here is derived from an EMBL/GenBank/DDBJ whole genome shotgun (WGS) entry which is preliminary data.</text>
</comment>
<sequence length="91" mass="10028">MAFAPFDSIILHGHLGALIDSSGTSLDTESFRDNFLSASRDDSQEERGSDDWGKISKYNRSCQVSELGVVVDDERSIDPTQMGNLLKNVYA</sequence>
<name>A0A843UR09_COLES</name>
<dbReference type="Proteomes" id="UP000652761">
    <property type="component" value="Unassembled WGS sequence"/>
</dbReference>
<protein>
    <submittedName>
        <fullName evidence="1">Uncharacterized protein</fullName>
    </submittedName>
</protein>
<reference evidence="1" key="1">
    <citation type="submission" date="2017-07" db="EMBL/GenBank/DDBJ databases">
        <title>Taro Niue Genome Assembly and Annotation.</title>
        <authorList>
            <person name="Atibalentja N."/>
            <person name="Keating K."/>
            <person name="Fields C.J."/>
        </authorList>
    </citation>
    <scope>NUCLEOTIDE SEQUENCE</scope>
    <source>
        <strain evidence="1">Niue_2</strain>
        <tissue evidence="1">Leaf</tissue>
    </source>
</reference>
<dbReference type="AlphaFoldDB" id="A0A843UR09"/>
<gene>
    <name evidence="1" type="ORF">Taro_017381</name>
</gene>
<evidence type="ECO:0000313" key="1">
    <source>
        <dbReference type="EMBL" id="MQL84867.1"/>
    </source>
</evidence>
<dbReference type="EMBL" id="NMUH01000791">
    <property type="protein sequence ID" value="MQL84867.1"/>
    <property type="molecule type" value="Genomic_DNA"/>
</dbReference>
<keyword evidence="2" id="KW-1185">Reference proteome</keyword>
<accession>A0A843UR09</accession>
<evidence type="ECO:0000313" key="2">
    <source>
        <dbReference type="Proteomes" id="UP000652761"/>
    </source>
</evidence>
<proteinExistence type="predicted"/>
<organism evidence="1 2">
    <name type="scientific">Colocasia esculenta</name>
    <name type="common">Wild taro</name>
    <name type="synonym">Arum esculentum</name>
    <dbReference type="NCBI Taxonomy" id="4460"/>
    <lineage>
        <taxon>Eukaryota</taxon>
        <taxon>Viridiplantae</taxon>
        <taxon>Streptophyta</taxon>
        <taxon>Embryophyta</taxon>
        <taxon>Tracheophyta</taxon>
        <taxon>Spermatophyta</taxon>
        <taxon>Magnoliopsida</taxon>
        <taxon>Liliopsida</taxon>
        <taxon>Araceae</taxon>
        <taxon>Aroideae</taxon>
        <taxon>Colocasieae</taxon>
        <taxon>Colocasia</taxon>
    </lineage>
</organism>
<dbReference type="OrthoDB" id="1856718at2759"/>